<dbReference type="GO" id="GO:0003700">
    <property type="term" value="F:DNA-binding transcription factor activity"/>
    <property type="evidence" value="ECO:0007669"/>
    <property type="project" value="InterPro"/>
</dbReference>
<gene>
    <name evidence="5" type="ORF">G5S32_17600</name>
</gene>
<dbReference type="RefSeq" id="WP_165313464.1">
    <property type="nucleotide sequence ID" value="NZ_CP049332.1"/>
</dbReference>
<evidence type="ECO:0000256" key="1">
    <source>
        <dbReference type="ARBA" id="ARBA00023015"/>
    </source>
</evidence>
<dbReference type="GO" id="GO:0003677">
    <property type="term" value="F:DNA binding"/>
    <property type="evidence" value="ECO:0007669"/>
    <property type="project" value="UniProtKB-KW"/>
</dbReference>
<reference evidence="5 6" key="1">
    <citation type="submission" date="2020-02" db="EMBL/GenBank/DDBJ databases">
        <title>A complete genome of a marine bacterium Vibrio sp. ZWAL4003 isolated from the mangrove sediment with the ability to degrade polysaccharides.</title>
        <authorList>
            <person name="Wu J."/>
            <person name="Qu W."/>
            <person name="Zeng R."/>
        </authorList>
    </citation>
    <scope>NUCLEOTIDE SEQUENCE [LARGE SCALE GENOMIC DNA]</scope>
    <source>
        <strain evidence="5 6">ZWAL4003</strain>
    </source>
</reference>
<keyword evidence="3" id="KW-0804">Transcription</keyword>
<dbReference type="PANTHER" id="PTHR42756">
    <property type="entry name" value="TRANSCRIPTIONAL REGULATOR, MARR"/>
    <property type="match status" value="1"/>
</dbReference>
<evidence type="ECO:0000256" key="2">
    <source>
        <dbReference type="ARBA" id="ARBA00023125"/>
    </source>
</evidence>
<dbReference type="AlphaFoldDB" id="A0A6G7CNT2"/>
<dbReference type="Gene3D" id="1.10.10.10">
    <property type="entry name" value="Winged helix-like DNA-binding domain superfamily/Winged helix DNA-binding domain"/>
    <property type="match status" value="1"/>
</dbReference>
<proteinExistence type="predicted"/>
<dbReference type="InterPro" id="IPR000835">
    <property type="entry name" value="HTH_MarR-typ"/>
</dbReference>
<dbReference type="Pfam" id="PF12802">
    <property type="entry name" value="MarR_2"/>
    <property type="match status" value="1"/>
</dbReference>
<dbReference type="InterPro" id="IPR036388">
    <property type="entry name" value="WH-like_DNA-bd_sf"/>
</dbReference>
<dbReference type="SUPFAM" id="SSF46785">
    <property type="entry name" value="Winged helix' DNA-binding domain"/>
    <property type="match status" value="1"/>
</dbReference>
<dbReference type="PANTHER" id="PTHR42756:SF1">
    <property type="entry name" value="TRANSCRIPTIONAL REPRESSOR OF EMRAB OPERON"/>
    <property type="match status" value="1"/>
</dbReference>
<dbReference type="Proteomes" id="UP000503003">
    <property type="component" value="Chromosome 2"/>
</dbReference>
<evidence type="ECO:0000313" key="6">
    <source>
        <dbReference type="Proteomes" id="UP000503003"/>
    </source>
</evidence>
<dbReference type="SMART" id="SM00347">
    <property type="entry name" value="HTH_MARR"/>
    <property type="match status" value="1"/>
</dbReference>
<protein>
    <submittedName>
        <fullName evidence="5">Winged helix DNA-binding protein</fullName>
    </submittedName>
</protein>
<organism evidence="5 6">
    <name type="scientific">Vibrio ziniensis</name>
    <dbReference type="NCBI Taxonomy" id="2711221"/>
    <lineage>
        <taxon>Bacteria</taxon>
        <taxon>Pseudomonadati</taxon>
        <taxon>Pseudomonadota</taxon>
        <taxon>Gammaproteobacteria</taxon>
        <taxon>Vibrionales</taxon>
        <taxon>Vibrionaceae</taxon>
        <taxon>Vibrio</taxon>
    </lineage>
</organism>
<dbReference type="InterPro" id="IPR036390">
    <property type="entry name" value="WH_DNA-bd_sf"/>
</dbReference>
<evidence type="ECO:0000256" key="3">
    <source>
        <dbReference type="ARBA" id="ARBA00023163"/>
    </source>
</evidence>
<accession>A0A6G7CNT2</accession>
<evidence type="ECO:0000313" key="5">
    <source>
        <dbReference type="EMBL" id="QIH43797.1"/>
    </source>
</evidence>
<dbReference type="KEGG" id="vzi:G5S32_17600"/>
<sequence>MIDLISEKHKQLRHTTMSKIAQQLDDKFSEMDIYLLSLNQHTSMSLSESARYMNISRQAVHKHAQYLTSLGYIEVTTSEANRRDKMVTLTDAGEVLGSKIAAIKAQLEAELEKELGSENYQKIIGLFRSQWHLPS</sequence>
<keyword evidence="2 5" id="KW-0238">DNA-binding</keyword>
<evidence type="ECO:0000259" key="4">
    <source>
        <dbReference type="SMART" id="SM00347"/>
    </source>
</evidence>
<dbReference type="EMBL" id="CP049332">
    <property type="protein sequence ID" value="QIH43797.1"/>
    <property type="molecule type" value="Genomic_DNA"/>
</dbReference>
<name>A0A6G7CNT2_9VIBR</name>
<feature type="domain" description="HTH marR-type" evidence="4">
    <location>
        <begin position="19"/>
        <end position="120"/>
    </location>
</feature>
<keyword evidence="6" id="KW-1185">Reference proteome</keyword>
<keyword evidence="1" id="KW-0805">Transcription regulation</keyword>